<dbReference type="GO" id="GO:0046872">
    <property type="term" value="F:metal ion binding"/>
    <property type="evidence" value="ECO:0007669"/>
    <property type="project" value="UniProtKB-UniRule"/>
</dbReference>
<name>A0A9W7SKR8_9PEZI</name>
<sequence>MSARAASAQAAGLPECSLSCFAAAVNQTTCSSVSDFACLCSGANPAKIEDSAIPCLCHSECTTDELLEVVQDTNSFCSSAVATYSAATFGLGACATATTSTATATGTGSGAGATSTSGAQRLAGAGALGVAGLAVLAL</sequence>
<keyword evidence="6" id="KW-0732">Signal</keyword>
<dbReference type="Pfam" id="PF05730">
    <property type="entry name" value="CFEM"/>
    <property type="match status" value="1"/>
</dbReference>
<keyword evidence="7" id="KW-1015">Disulfide bond</keyword>
<evidence type="ECO:0000313" key="11">
    <source>
        <dbReference type="EMBL" id="KAH9820873.1"/>
    </source>
</evidence>
<comment type="caution">
    <text evidence="9">Lacks conserved residue(s) required for the propagation of feature annotation.</text>
</comment>
<evidence type="ECO:0000256" key="3">
    <source>
        <dbReference type="ARBA" id="ARBA00010031"/>
    </source>
</evidence>
<dbReference type="Proteomes" id="UP001138500">
    <property type="component" value="Unassembled WGS sequence"/>
</dbReference>
<dbReference type="InterPro" id="IPR008427">
    <property type="entry name" value="Extracellular_membr_CFEM_dom"/>
</dbReference>
<proteinExistence type="inferred from homology"/>
<evidence type="ECO:0000256" key="9">
    <source>
        <dbReference type="PROSITE-ProRule" id="PRU01356"/>
    </source>
</evidence>
<comment type="similarity">
    <text evidence="3">Belongs to the RBT5 family.</text>
</comment>
<reference evidence="11 12" key="1">
    <citation type="journal article" date="2018" name="IMA Fungus">
        <title>IMA Genome-F 10: Nine draft genome sequences of Claviceps purpurea s.lat., including C. arundinis, C. humidiphila, and C. cf. spartinae, pseudomolecules for the pitch canker pathogen Fusarium circinatum, draft genome of Davidsoniella eucalypti, Grosmannia galeiformis, Quambalaria eucalypti, and Teratosphaeria destructans.</title>
        <authorList>
            <person name="Wingfield B.D."/>
            <person name="Liu M."/>
            <person name="Nguyen H.D."/>
            <person name="Lane F.A."/>
            <person name="Morgan S.W."/>
            <person name="De Vos L."/>
            <person name="Wilken P.M."/>
            <person name="Duong T.A."/>
            <person name="Aylward J."/>
            <person name="Coetzee M.P."/>
            <person name="Dadej K."/>
            <person name="De Beer Z.W."/>
            <person name="Findlay W."/>
            <person name="Havenga M."/>
            <person name="Kolarik M."/>
            <person name="Menzies J.G."/>
            <person name="Naidoo K."/>
            <person name="Pochopski O."/>
            <person name="Shoukouhi P."/>
            <person name="Santana Q.C."/>
            <person name="Seifert K.A."/>
            <person name="Soal N."/>
            <person name="Steenkamp E.T."/>
            <person name="Tatham C.T."/>
            <person name="van der Nest M.A."/>
            <person name="Wingfield M.J."/>
        </authorList>
    </citation>
    <scope>NUCLEOTIDE SEQUENCE [LARGE SCALE GENOMIC DNA]</scope>
    <source>
        <strain evidence="11">CMW44962</strain>
    </source>
</reference>
<keyword evidence="9" id="KW-0408">Iron</keyword>
<comment type="subcellular location">
    <subcellularLocation>
        <location evidence="1">Membrane</location>
        <topology evidence="1">Lipid-anchor</topology>
        <topology evidence="1">GPI-anchor</topology>
    </subcellularLocation>
    <subcellularLocation>
        <location evidence="2">Secreted</location>
    </subcellularLocation>
</comment>
<reference evidence="11 12" key="2">
    <citation type="journal article" date="2021" name="Curr. Genet.">
        <title>Genetic response to nitrogen starvation in the aggressive Eucalyptus foliar pathogen Teratosphaeria destructans.</title>
        <authorList>
            <person name="Havenga M."/>
            <person name="Wingfield B.D."/>
            <person name="Wingfield M.J."/>
            <person name="Dreyer L.L."/>
            <person name="Roets F."/>
            <person name="Aylward J."/>
        </authorList>
    </citation>
    <scope>NUCLEOTIDE SEQUENCE [LARGE SCALE GENOMIC DNA]</scope>
    <source>
        <strain evidence="11">CMW44962</strain>
    </source>
</reference>
<keyword evidence="5" id="KW-0472">Membrane</keyword>
<keyword evidence="5" id="KW-0336">GPI-anchor</keyword>
<evidence type="ECO:0000256" key="7">
    <source>
        <dbReference type="ARBA" id="ARBA00023157"/>
    </source>
</evidence>
<evidence type="ECO:0000313" key="12">
    <source>
        <dbReference type="Proteomes" id="UP001138500"/>
    </source>
</evidence>
<protein>
    <submittedName>
        <fullName evidence="11">GPI anchored CFEM domain-containing protein</fullName>
    </submittedName>
</protein>
<dbReference type="PROSITE" id="PS52012">
    <property type="entry name" value="CFEM"/>
    <property type="match status" value="1"/>
</dbReference>
<keyword evidence="8" id="KW-0449">Lipoprotein</keyword>
<dbReference type="GO" id="GO:0098552">
    <property type="term" value="C:side of membrane"/>
    <property type="evidence" value="ECO:0007669"/>
    <property type="project" value="UniProtKB-KW"/>
</dbReference>
<organism evidence="11 12">
    <name type="scientific">Teratosphaeria destructans</name>
    <dbReference type="NCBI Taxonomy" id="418781"/>
    <lineage>
        <taxon>Eukaryota</taxon>
        <taxon>Fungi</taxon>
        <taxon>Dikarya</taxon>
        <taxon>Ascomycota</taxon>
        <taxon>Pezizomycotina</taxon>
        <taxon>Dothideomycetes</taxon>
        <taxon>Dothideomycetidae</taxon>
        <taxon>Mycosphaerellales</taxon>
        <taxon>Teratosphaeriaceae</taxon>
        <taxon>Teratosphaeria</taxon>
    </lineage>
</organism>
<evidence type="ECO:0000256" key="6">
    <source>
        <dbReference type="ARBA" id="ARBA00022729"/>
    </source>
</evidence>
<accession>A0A9W7SKR8</accession>
<evidence type="ECO:0000256" key="2">
    <source>
        <dbReference type="ARBA" id="ARBA00004613"/>
    </source>
</evidence>
<dbReference type="EMBL" id="RIBY02002289">
    <property type="protein sequence ID" value="KAH9820873.1"/>
    <property type="molecule type" value="Genomic_DNA"/>
</dbReference>
<gene>
    <name evidence="11" type="ORF">Tdes44962_MAKER05064</name>
</gene>
<evidence type="ECO:0000259" key="10">
    <source>
        <dbReference type="PROSITE" id="PS52012"/>
    </source>
</evidence>
<feature type="binding site" description="axial binding residue" evidence="9">
    <location>
        <position position="35"/>
    </location>
    <ligand>
        <name>heme</name>
        <dbReference type="ChEBI" id="CHEBI:30413"/>
    </ligand>
    <ligandPart>
        <name>Fe</name>
        <dbReference type="ChEBI" id="CHEBI:18248"/>
    </ligandPart>
</feature>
<evidence type="ECO:0000256" key="5">
    <source>
        <dbReference type="ARBA" id="ARBA00022622"/>
    </source>
</evidence>
<feature type="domain" description="CFEM" evidence="10">
    <location>
        <begin position="1"/>
        <end position="104"/>
    </location>
</feature>
<keyword evidence="9" id="KW-0479">Metal-binding</keyword>
<dbReference type="OrthoDB" id="3065412at2759"/>
<keyword evidence="4" id="KW-0964">Secreted</keyword>
<keyword evidence="12" id="KW-1185">Reference proteome</keyword>
<evidence type="ECO:0000256" key="1">
    <source>
        <dbReference type="ARBA" id="ARBA00004589"/>
    </source>
</evidence>
<keyword evidence="9" id="KW-0349">Heme</keyword>
<evidence type="ECO:0000256" key="8">
    <source>
        <dbReference type="ARBA" id="ARBA00023288"/>
    </source>
</evidence>
<comment type="caution">
    <text evidence="11">The sequence shown here is derived from an EMBL/GenBank/DDBJ whole genome shotgun (WGS) entry which is preliminary data.</text>
</comment>
<dbReference type="AlphaFoldDB" id="A0A9W7SKR8"/>
<dbReference type="GO" id="GO:0005576">
    <property type="term" value="C:extracellular region"/>
    <property type="evidence" value="ECO:0007669"/>
    <property type="project" value="UniProtKB-SubCell"/>
</dbReference>
<evidence type="ECO:0000256" key="4">
    <source>
        <dbReference type="ARBA" id="ARBA00022525"/>
    </source>
</evidence>
<keyword evidence="5" id="KW-0325">Glycoprotein</keyword>